<dbReference type="GO" id="GO:0043024">
    <property type="term" value="F:ribosomal small subunit binding"/>
    <property type="evidence" value="ECO:0007669"/>
    <property type="project" value="TreeGrafter"/>
</dbReference>
<feature type="domain" description="KH type-2" evidence="6">
    <location>
        <begin position="371"/>
        <end position="448"/>
    </location>
</feature>
<evidence type="ECO:0000256" key="3">
    <source>
        <dbReference type="ARBA" id="ARBA00023134"/>
    </source>
</evidence>
<dbReference type="Pfam" id="PF07650">
    <property type="entry name" value="KH_2"/>
    <property type="match status" value="1"/>
</dbReference>
<dbReference type="PROSITE" id="PS50823">
    <property type="entry name" value="KH_TYPE_2"/>
    <property type="match status" value="1"/>
</dbReference>
<dbReference type="GO" id="GO:0000028">
    <property type="term" value="P:ribosomal small subunit assembly"/>
    <property type="evidence" value="ECO:0007669"/>
    <property type="project" value="TreeGrafter"/>
</dbReference>
<dbReference type="InterPro" id="IPR009019">
    <property type="entry name" value="KH_sf_prok-type"/>
</dbReference>
<evidence type="ECO:0000256" key="4">
    <source>
        <dbReference type="PROSITE-ProRule" id="PRU00118"/>
    </source>
</evidence>
<dbReference type="InterPro" id="IPR006073">
    <property type="entry name" value="GTP-bd"/>
</dbReference>
<dbReference type="EMBL" id="CP144696">
    <property type="protein sequence ID" value="WVZ12590.1"/>
    <property type="molecule type" value="Genomic_DNA"/>
</dbReference>
<protein>
    <recommendedName>
        <fullName evidence="6">KH type-2 domain-containing protein</fullName>
    </recommendedName>
</protein>
<dbReference type="InterPro" id="IPR027417">
    <property type="entry name" value="P-loop_NTPase"/>
</dbReference>
<evidence type="ECO:0000256" key="5">
    <source>
        <dbReference type="SAM" id="MobiDB-lite"/>
    </source>
</evidence>
<dbReference type="Gene3D" id="3.40.50.300">
    <property type="entry name" value="P-loop containing nucleotide triphosphate hydrolases"/>
    <property type="match status" value="1"/>
</dbReference>
<evidence type="ECO:0000313" key="7">
    <source>
        <dbReference type="EMBL" id="WVZ12590.1"/>
    </source>
</evidence>
<gene>
    <name evidence="7" type="ORF">V8G54_017120</name>
</gene>
<keyword evidence="8" id="KW-1185">Reference proteome</keyword>
<dbReference type="Proteomes" id="UP001374535">
    <property type="component" value="Chromosome 5"/>
</dbReference>
<dbReference type="PANTHER" id="PTHR42698">
    <property type="entry name" value="GTPASE ERA"/>
    <property type="match status" value="1"/>
</dbReference>
<proteinExistence type="predicted"/>
<reference evidence="7 8" key="1">
    <citation type="journal article" date="2023" name="Life. Sci Alliance">
        <title>Evolutionary insights into 3D genome organization and epigenetic landscape of Vigna mungo.</title>
        <authorList>
            <person name="Junaid A."/>
            <person name="Singh B."/>
            <person name="Bhatia S."/>
        </authorList>
    </citation>
    <scope>NUCLEOTIDE SEQUENCE [LARGE SCALE GENOMIC DNA]</scope>
    <source>
        <strain evidence="7">Urdbean</strain>
    </source>
</reference>
<accession>A0AAQ3NMN7</accession>
<dbReference type="Gene3D" id="3.30.300.20">
    <property type="match status" value="1"/>
</dbReference>
<dbReference type="GO" id="GO:0005525">
    <property type="term" value="F:GTP binding"/>
    <property type="evidence" value="ECO:0007669"/>
    <property type="project" value="UniProtKB-KW"/>
</dbReference>
<dbReference type="GO" id="GO:0019843">
    <property type="term" value="F:rRNA binding"/>
    <property type="evidence" value="ECO:0007669"/>
    <property type="project" value="TreeGrafter"/>
</dbReference>
<evidence type="ECO:0000256" key="1">
    <source>
        <dbReference type="ARBA" id="ARBA00022741"/>
    </source>
</evidence>
<dbReference type="CDD" id="cd22534">
    <property type="entry name" value="KH-II_Era"/>
    <property type="match status" value="1"/>
</dbReference>
<dbReference type="AlphaFoldDB" id="A0AAQ3NMN7"/>
<evidence type="ECO:0000259" key="6">
    <source>
        <dbReference type="PROSITE" id="PS50823"/>
    </source>
</evidence>
<dbReference type="InterPro" id="IPR005662">
    <property type="entry name" value="GTPase_Era-like"/>
</dbReference>
<evidence type="ECO:0000313" key="8">
    <source>
        <dbReference type="Proteomes" id="UP001374535"/>
    </source>
</evidence>
<dbReference type="InterPro" id="IPR004044">
    <property type="entry name" value="KH_dom_type_2"/>
</dbReference>
<organism evidence="7 8">
    <name type="scientific">Vigna mungo</name>
    <name type="common">Black gram</name>
    <name type="synonym">Phaseolus mungo</name>
    <dbReference type="NCBI Taxonomy" id="3915"/>
    <lineage>
        <taxon>Eukaryota</taxon>
        <taxon>Viridiplantae</taxon>
        <taxon>Streptophyta</taxon>
        <taxon>Embryophyta</taxon>
        <taxon>Tracheophyta</taxon>
        <taxon>Spermatophyta</taxon>
        <taxon>Magnoliopsida</taxon>
        <taxon>eudicotyledons</taxon>
        <taxon>Gunneridae</taxon>
        <taxon>Pentapetalae</taxon>
        <taxon>rosids</taxon>
        <taxon>fabids</taxon>
        <taxon>Fabales</taxon>
        <taxon>Fabaceae</taxon>
        <taxon>Papilionoideae</taxon>
        <taxon>50 kb inversion clade</taxon>
        <taxon>NPAAA clade</taxon>
        <taxon>indigoferoid/millettioid clade</taxon>
        <taxon>Phaseoleae</taxon>
        <taxon>Vigna</taxon>
    </lineage>
</organism>
<feature type="region of interest" description="Disordered" evidence="5">
    <location>
        <begin position="20"/>
        <end position="67"/>
    </location>
</feature>
<keyword evidence="3" id="KW-0342">GTP-binding</keyword>
<dbReference type="SUPFAM" id="SSF54814">
    <property type="entry name" value="Prokaryotic type KH domain (KH-domain type II)"/>
    <property type="match status" value="1"/>
</dbReference>
<keyword evidence="1" id="KW-0547">Nucleotide-binding</keyword>
<dbReference type="SUPFAM" id="SSF52540">
    <property type="entry name" value="P-loop containing nucleoside triphosphate hydrolases"/>
    <property type="match status" value="1"/>
</dbReference>
<dbReference type="InterPro" id="IPR015946">
    <property type="entry name" value="KH_dom-like_a/b"/>
</dbReference>
<dbReference type="Pfam" id="PF01926">
    <property type="entry name" value="MMR_HSR1"/>
    <property type="match status" value="1"/>
</dbReference>
<dbReference type="PANTHER" id="PTHR42698:SF1">
    <property type="entry name" value="GTPASE ERA, MITOCHONDRIAL"/>
    <property type="match status" value="1"/>
</dbReference>
<feature type="compositionally biased region" description="Low complexity" evidence="5">
    <location>
        <begin position="37"/>
        <end position="50"/>
    </location>
</feature>
<sequence length="448" mass="51058">MKALRTLRRTFYFPASHAPTPLFFSAQPQPQPRPDDPTTSVDSDSVFDSSHYALDTDPGPKLGPTWDDKYRARADRVVFGEEGPKGKLRLKEEQDEMRRRILAKALLEAAVENEEEDEEVEGAKGMVMEEEQKSLSVGIIGAPNAGKSALTNFMVGTKVAAVSRKTNTTTHEIVGVLTKGDTQIVSDWFACVTSLWVKRNTDRTSRPLPLELGLMLNIAGFPYRDVKVRVESAWSSVNLYEVLIVIFDVHRHITRSRPDQRVIQLIKRMGTRSVLNQRRILCMNKIDLVEKKKDLLKVAEEFKDLPGYERIEGGWCKRFDSVLDGAGMDLSISTVSLAVQRPWEEDPLSMSEEVMKMIALEVVRERLLDHVHQEIPYDIEHRLIDWKELRDGSLRIEQHFITNKLSQRKIIVGKNGSKIGRIGIEANEELRSIFKRQVHLILKVSHKK</sequence>
<evidence type="ECO:0000256" key="2">
    <source>
        <dbReference type="ARBA" id="ARBA00022884"/>
    </source>
</evidence>
<name>A0AAQ3NMN7_VIGMU</name>
<keyword evidence="2 4" id="KW-0694">RNA-binding</keyword>